<comment type="caution">
    <text evidence="1">The sequence shown here is derived from an EMBL/GenBank/DDBJ whole genome shotgun (WGS) entry which is preliminary data.</text>
</comment>
<evidence type="ECO:0000313" key="1">
    <source>
        <dbReference type="EMBL" id="OLL25310.1"/>
    </source>
</evidence>
<keyword evidence="2" id="KW-1185">Reference proteome</keyword>
<dbReference type="AlphaFoldDB" id="A0A1U7LRL0"/>
<accession>A0A1U7LRL0</accession>
<name>A0A1U7LRL0_NEOID</name>
<evidence type="ECO:0000313" key="2">
    <source>
        <dbReference type="Proteomes" id="UP000186594"/>
    </source>
</evidence>
<dbReference type="Proteomes" id="UP000186594">
    <property type="component" value="Unassembled WGS sequence"/>
</dbReference>
<protein>
    <submittedName>
        <fullName evidence="1">Uncharacterized protein</fullName>
    </submittedName>
</protein>
<organism evidence="1 2">
    <name type="scientific">Neolecta irregularis (strain DAH-3)</name>
    <dbReference type="NCBI Taxonomy" id="1198029"/>
    <lineage>
        <taxon>Eukaryota</taxon>
        <taxon>Fungi</taxon>
        <taxon>Dikarya</taxon>
        <taxon>Ascomycota</taxon>
        <taxon>Taphrinomycotina</taxon>
        <taxon>Neolectales</taxon>
        <taxon>Neolectaceae</taxon>
        <taxon>Neolecta</taxon>
    </lineage>
</organism>
<reference evidence="1 2" key="1">
    <citation type="submission" date="2016-04" db="EMBL/GenBank/DDBJ databases">
        <title>Evolutionary innovation and constraint leading to complex multicellularity in the Ascomycota.</title>
        <authorList>
            <person name="Cisse O."/>
            <person name="Nguyen A."/>
            <person name="Hewitt D.A."/>
            <person name="Jedd G."/>
            <person name="Stajich J.E."/>
        </authorList>
    </citation>
    <scope>NUCLEOTIDE SEQUENCE [LARGE SCALE GENOMIC DNA]</scope>
    <source>
        <strain evidence="1 2">DAH-3</strain>
    </source>
</reference>
<sequence length="142" mass="16291">MKLLAFFIGFVFATNYQYFNLQVFPDNTLDNLIVDHDHHLTISDLGYADQFYFDKNNYLAMGNRVAKIDPTTNVIMFVPVNDPATQTRVFGNYSRILSYGSDRNITFESCETGHQIFQLASQHDNPGCEKWNIQILDVPIAN</sequence>
<proteinExistence type="predicted"/>
<dbReference type="EMBL" id="LXFE01000440">
    <property type="protein sequence ID" value="OLL25310.1"/>
    <property type="molecule type" value="Genomic_DNA"/>
</dbReference>
<gene>
    <name evidence="1" type="ORF">NEOLI_003322</name>
</gene>